<dbReference type="RefSeq" id="XP_030978945.1">
    <property type="nucleotide sequence ID" value="XM_031128493.1"/>
</dbReference>
<proteinExistence type="predicted"/>
<dbReference type="GeneID" id="41963401"/>
<reference evidence="3 4" key="1">
    <citation type="journal article" date="2019" name="Mol. Biol. Evol.">
        <title>Blast fungal genomes show frequent chromosomal changes, gene gains and losses, and effector gene turnover.</title>
        <authorList>
            <person name="Gomez Luciano L.B."/>
            <person name="Jason Tsai I."/>
            <person name="Chuma I."/>
            <person name="Tosa Y."/>
            <person name="Chen Y.H."/>
            <person name="Li J.Y."/>
            <person name="Li M.Y."/>
            <person name="Jade Lu M.Y."/>
            <person name="Nakayashiki H."/>
            <person name="Li W.H."/>
        </authorList>
    </citation>
    <scope>NUCLEOTIDE SEQUENCE [LARGE SCALE GENOMIC DNA]</scope>
    <source>
        <strain evidence="3 4">NI907</strain>
    </source>
</reference>
<keyword evidence="1" id="KW-1133">Transmembrane helix</keyword>
<dbReference type="KEGG" id="pgri:PgNI_08496"/>
<organism evidence="3 4">
    <name type="scientific">Pyricularia grisea</name>
    <name type="common">Crabgrass-specific blast fungus</name>
    <name type="synonym">Magnaporthe grisea</name>
    <dbReference type="NCBI Taxonomy" id="148305"/>
    <lineage>
        <taxon>Eukaryota</taxon>
        <taxon>Fungi</taxon>
        <taxon>Dikarya</taxon>
        <taxon>Ascomycota</taxon>
        <taxon>Pezizomycotina</taxon>
        <taxon>Sordariomycetes</taxon>
        <taxon>Sordariomycetidae</taxon>
        <taxon>Magnaporthales</taxon>
        <taxon>Pyriculariaceae</taxon>
        <taxon>Pyricularia</taxon>
    </lineage>
</organism>
<accession>A0A6P8AVM4</accession>
<evidence type="ECO:0000256" key="1">
    <source>
        <dbReference type="SAM" id="Phobius"/>
    </source>
</evidence>
<dbReference type="AlphaFoldDB" id="A0A6P8AVM4"/>
<feature type="domain" description="DUF6594" evidence="2">
    <location>
        <begin position="43"/>
        <end position="130"/>
    </location>
</feature>
<reference evidence="4" key="3">
    <citation type="submission" date="2025-08" db="UniProtKB">
        <authorList>
            <consortium name="RefSeq"/>
        </authorList>
    </citation>
    <scope>IDENTIFICATION</scope>
    <source>
        <strain evidence="4">NI907</strain>
    </source>
</reference>
<feature type="transmembrane region" description="Helical" evidence="1">
    <location>
        <begin position="96"/>
        <end position="119"/>
    </location>
</feature>
<evidence type="ECO:0000313" key="4">
    <source>
        <dbReference type="RefSeq" id="XP_030978945.1"/>
    </source>
</evidence>
<reference evidence="4" key="2">
    <citation type="submission" date="2019-10" db="EMBL/GenBank/DDBJ databases">
        <authorList>
            <consortium name="NCBI Genome Project"/>
        </authorList>
    </citation>
    <scope>NUCLEOTIDE SEQUENCE</scope>
    <source>
        <strain evidence="4">NI907</strain>
    </source>
</reference>
<evidence type="ECO:0000313" key="3">
    <source>
        <dbReference type="Proteomes" id="UP000515153"/>
    </source>
</evidence>
<gene>
    <name evidence="4" type="ORF">PgNI_08496</name>
</gene>
<keyword evidence="3" id="KW-1185">Reference proteome</keyword>
<sequence>MSISGKQIKHSTCKAVIPGSVGQVDESWVLTEPGLESSNNFKGLSGLFLNDKHDLVAPKKTDSHDSLSELLQASPLQTTRAISVASTKSHSRWANIISTLIAAELLVGSILGLCFVAGLKIKFVMIAVFCRLLHPEPGHHHQRQAARGLCGHCGQSGSRWSKWDLEKGQGQ</sequence>
<evidence type="ECO:0000259" key="2">
    <source>
        <dbReference type="Pfam" id="PF20237"/>
    </source>
</evidence>
<name>A0A6P8AVM4_PYRGI</name>
<protein>
    <recommendedName>
        <fullName evidence="2">DUF6594 domain-containing protein</fullName>
    </recommendedName>
</protein>
<keyword evidence="1" id="KW-0812">Transmembrane</keyword>
<dbReference type="InterPro" id="IPR046529">
    <property type="entry name" value="DUF6594"/>
</dbReference>
<keyword evidence="1" id="KW-0472">Membrane</keyword>
<dbReference type="Proteomes" id="UP000515153">
    <property type="component" value="Chromosome V"/>
</dbReference>
<dbReference type="Pfam" id="PF20237">
    <property type="entry name" value="DUF6594"/>
    <property type="match status" value="1"/>
</dbReference>